<reference evidence="2" key="1">
    <citation type="submission" date="2023-06" db="EMBL/GenBank/DDBJ databases">
        <authorList>
            <person name="Kurt Z."/>
        </authorList>
    </citation>
    <scope>NUCLEOTIDE SEQUENCE</scope>
</reference>
<dbReference type="Gene3D" id="3.80.10.10">
    <property type="entry name" value="Ribonuclease Inhibitor"/>
    <property type="match status" value="1"/>
</dbReference>
<evidence type="ECO:0000313" key="3">
    <source>
        <dbReference type="EMBL" id="CAL6091234.1"/>
    </source>
</evidence>
<comment type="caution">
    <text evidence="2">The sequence shown here is derived from an EMBL/GenBank/DDBJ whole genome shotgun (WGS) entry which is preliminary data.</text>
</comment>
<dbReference type="EMBL" id="CAXDID020000434">
    <property type="protein sequence ID" value="CAL6091234.1"/>
    <property type="molecule type" value="Genomic_DNA"/>
</dbReference>
<dbReference type="Proteomes" id="UP001642409">
    <property type="component" value="Unassembled WGS sequence"/>
</dbReference>
<name>A0AA86UGH4_9EUKA</name>
<feature type="compositionally biased region" description="Basic and acidic residues" evidence="1">
    <location>
        <begin position="550"/>
        <end position="570"/>
    </location>
</feature>
<proteinExistence type="predicted"/>
<feature type="compositionally biased region" description="Basic and acidic residues" evidence="1">
    <location>
        <begin position="437"/>
        <end position="448"/>
    </location>
</feature>
<feature type="compositionally biased region" description="Polar residues" evidence="1">
    <location>
        <begin position="464"/>
        <end position="474"/>
    </location>
</feature>
<feature type="region of interest" description="Disordered" evidence="1">
    <location>
        <begin position="437"/>
        <end position="570"/>
    </location>
</feature>
<reference evidence="3 4" key="2">
    <citation type="submission" date="2024-07" db="EMBL/GenBank/DDBJ databases">
        <authorList>
            <person name="Akdeniz Z."/>
        </authorList>
    </citation>
    <scope>NUCLEOTIDE SEQUENCE [LARGE SCALE GENOMIC DNA]</scope>
</reference>
<feature type="compositionally biased region" description="Polar residues" evidence="1">
    <location>
        <begin position="486"/>
        <end position="526"/>
    </location>
</feature>
<accession>A0AA86UGH4</accession>
<keyword evidence="4" id="KW-1185">Reference proteome</keyword>
<dbReference type="AlphaFoldDB" id="A0AA86UGH4"/>
<evidence type="ECO:0000313" key="2">
    <source>
        <dbReference type="EMBL" id="CAI9950996.1"/>
    </source>
</evidence>
<gene>
    <name evidence="2" type="ORF">HINF_LOCUS38641</name>
    <name evidence="3" type="ORF">HINF_LOCUS65688</name>
</gene>
<dbReference type="InterPro" id="IPR032675">
    <property type="entry name" value="LRR_dom_sf"/>
</dbReference>
<dbReference type="EMBL" id="CATOUU010000820">
    <property type="protein sequence ID" value="CAI9950996.1"/>
    <property type="molecule type" value="Genomic_DNA"/>
</dbReference>
<protein>
    <submittedName>
        <fullName evidence="2">Uncharacterized protein</fullName>
    </submittedName>
</protein>
<evidence type="ECO:0000313" key="4">
    <source>
        <dbReference type="Proteomes" id="UP001642409"/>
    </source>
</evidence>
<sequence length="712" mass="81671">MLPTWSDALRVSMLKYKMKTLPHEIDRLKSQNILRFSTAYLNQTTLDMIADAIQIGIKYLTEISIYFSTDSNESPFHPQGDHMSYLSYVKTVPGKYGTSKSGLPTQYETSEIFNELLQKLQTSLKHAHNLKILALYSPPTVNHDIAKSCPEQMDLFVIQSTRSLISCLPQSNVIVLKNCSLNEENYHFILDALKDQNTSRQLIFKRELFRQFGPCHRHSDEAEICEHFTNKDKLLMKFQTDLPGCTYLDLSWNELSNTFLADFCKLLTDDGFVRIINLENNPFGNYIDRLVFSGFDDENPQTLKSFQVSEAASSYCQFLMTSFTPNFYQAPSSQTVKFLQTYCQNASELKELSELVKHPIVKMLEINNNIFGIRINNIGQALSKFINLRTEANQKLLFEAAEEKKEILELAKLKTYQKELKDVGKLFKKFEQKIEKEQKEKDKKDDKKVKKSVSVKKEQKDTSRSASKSKTQPDSDLISIRENSVRDSSIYTAKTKQSRISKVNNDSIRSTRSTSNTKQSNTTLTEKSFKTQTSNQTTKSKKVIPKPVSSKREHSVKSVSEKSIKSEKSAKSTKAVKNIISENPAQIKMNKNKQKVMVDVEEPQNQAGFFNTEEEYEQFQQNQAENMNIAEAAQERLNDKIDTNAILDKIADETFDILVQLNNGDQVEARNKFNQKQLVINNFCQRLVKDVERGVVLPQNTEAELEVFLREI</sequence>
<organism evidence="2">
    <name type="scientific">Hexamita inflata</name>
    <dbReference type="NCBI Taxonomy" id="28002"/>
    <lineage>
        <taxon>Eukaryota</taxon>
        <taxon>Metamonada</taxon>
        <taxon>Diplomonadida</taxon>
        <taxon>Hexamitidae</taxon>
        <taxon>Hexamitinae</taxon>
        <taxon>Hexamita</taxon>
    </lineage>
</organism>
<evidence type="ECO:0000256" key="1">
    <source>
        <dbReference type="SAM" id="MobiDB-lite"/>
    </source>
</evidence>